<evidence type="ECO:0000259" key="3">
    <source>
        <dbReference type="Pfam" id="PF00881"/>
    </source>
</evidence>
<keyword evidence="2" id="KW-0560">Oxidoreductase</keyword>
<dbReference type="SUPFAM" id="SSF55469">
    <property type="entry name" value="FMN-dependent nitroreductase-like"/>
    <property type="match status" value="1"/>
</dbReference>
<sequence length="171" mass="19185">MNEVIKNMLTRTSVRKFSAQKIDADTLKTIVECAKASPTAKNRQARKFTVVHNKEKIDALAAAIAKELDRSNYNFYNCDAIIIISYEKGDEHGFCDSSVAMQNIYLAAHALGLGSVWINQLKNNCDRKAIREVLNTLHIPQNHEVCGFSALGYPAETPEIKERTEPVEFIN</sequence>
<dbReference type="GO" id="GO:0016491">
    <property type="term" value="F:oxidoreductase activity"/>
    <property type="evidence" value="ECO:0007669"/>
    <property type="project" value="UniProtKB-KW"/>
</dbReference>
<organism evidence="4 6">
    <name type="scientific">Treponema phagedenis</name>
    <dbReference type="NCBI Taxonomy" id="162"/>
    <lineage>
        <taxon>Bacteria</taxon>
        <taxon>Pseudomonadati</taxon>
        <taxon>Spirochaetota</taxon>
        <taxon>Spirochaetia</taxon>
        <taxon>Spirochaetales</taxon>
        <taxon>Treponemataceae</taxon>
        <taxon>Treponema</taxon>
    </lineage>
</organism>
<dbReference type="PANTHER" id="PTHR43673:SF10">
    <property type="entry name" value="NADH DEHYDROGENASE_NAD(P)H NITROREDUCTASE XCC3605-RELATED"/>
    <property type="match status" value="1"/>
</dbReference>
<dbReference type="Proteomes" id="UP000323594">
    <property type="component" value="Chromosome"/>
</dbReference>
<accession>A0A0B7GP72</accession>
<dbReference type="InterPro" id="IPR029479">
    <property type="entry name" value="Nitroreductase"/>
</dbReference>
<dbReference type="EMBL" id="CDNC01000001">
    <property type="protein sequence ID" value="CEM60364.1"/>
    <property type="molecule type" value="Genomic_DNA"/>
</dbReference>
<evidence type="ECO:0000313" key="4">
    <source>
        <dbReference type="EMBL" id="CEM60364.1"/>
    </source>
</evidence>
<dbReference type="EMBL" id="CP042817">
    <property type="protein sequence ID" value="QEJ97810.1"/>
    <property type="molecule type" value="Genomic_DNA"/>
</dbReference>
<keyword evidence="6" id="KW-1185">Reference proteome</keyword>
<protein>
    <submittedName>
        <fullName evidence="4">Nitroreductase family protein</fullName>
    </submittedName>
</protein>
<gene>
    <name evidence="5" type="ORF">FUT82_07245</name>
    <name evidence="4" type="ORF">TPHV1_10032</name>
</gene>
<evidence type="ECO:0000313" key="5">
    <source>
        <dbReference type="EMBL" id="QEJ97810.1"/>
    </source>
</evidence>
<dbReference type="Pfam" id="PF00881">
    <property type="entry name" value="Nitroreductase"/>
    <property type="match status" value="1"/>
</dbReference>
<dbReference type="RefSeq" id="WP_002700092.1">
    <property type="nucleotide sequence ID" value="NZ_CDNC01000001.1"/>
</dbReference>
<evidence type="ECO:0000313" key="6">
    <source>
        <dbReference type="Proteomes" id="UP000042527"/>
    </source>
</evidence>
<evidence type="ECO:0000256" key="1">
    <source>
        <dbReference type="ARBA" id="ARBA00007118"/>
    </source>
</evidence>
<dbReference type="OrthoDB" id="9812105at2"/>
<feature type="domain" description="Nitroreductase" evidence="3">
    <location>
        <begin position="10"/>
        <end position="71"/>
    </location>
</feature>
<dbReference type="GeneID" id="57753596"/>
<dbReference type="AlphaFoldDB" id="A0A0B7GP72"/>
<proteinExistence type="inferred from homology"/>
<dbReference type="PANTHER" id="PTHR43673">
    <property type="entry name" value="NAD(P)H NITROREDUCTASE YDGI-RELATED"/>
    <property type="match status" value="1"/>
</dbReference>
<comment type="similarity">
    <text evidence="1">Belongs to the nitroreductase family.</text>
</comment>
<reference evidence="6" key="1">
    <citation type="submission" date="2015-01" db="EMBL/GenBank/DDBJ databases">
        <authorList>
            <person name="Manzoor Shahid"/>
            <person name="Zubair Saima"/>
        </authorList>
    </citation>
    <scope>NUCLEOTIDE SEQUENCE [LARGE SCALE GENOMIC DNA]</scope>
    <source>
        <strain evidence="6">V1</strain>
    </source>
</reference>
<name>A0A0B7GP72_TREPH</name>
<dbReference type="Gene3D" id="3.40.109.10">
    <property type="entry name" value="NADH Oxidase"/>
    <property type="match status" value="1"/>
</dbReference>
<reference evidence="5 7" key="3">
    <citation type="submission" date="2019-08" db="EMBL/GenBank/DDBJ databases">
        <authorList>
            <person name="Kuhnert P."/>
        </authorList>
    </citation>
    <scope>NUCLEOTIDE SEQUENCE [LARGE SCALE GENOMIC DNA]</scope>
    <source>
        <strain evidence="5 7">B36.5</strain>
    </source>
</reference>
<reference evidence="4" key="2">
    <citation type="submission" date="2015-01" db="EMBL/GenBank/DDBJ databases">
        <authorList>
            <person name="Xiang T."/>
            <person name="Song Y."/>
            <person name="Huang L."/>
            <person name="Wang B."/>
            <person name="Wu P."/>
        </authorList>
    </citation>
    <scope>NUCLEOTIDE SEQUENCE [LARGE SCALE GENOMIC DNA]</scope>
    <source>
        <strain evidence="4">V1</strain>
    </source>
</reference>
<dbReference type="Proteomes" id="UP000042527">
    <property type="component" value="Unassembled WGS sequence"/>
</dbReference>
<evidence type="ECO:0000313" key="7">
    <source>
        <dbReference type="Proteomes" id="UP000323594"/>
    </source>
</evidence>
<dbReference type="InterPro" id="IPR000415">
    <property type="entry name" value="Nitroreductase-like"/>
</dbReference>
<dbReference type="CDD" id="cd02062">
    <property type="entry name" value="Nitro_FMN_reductase"/>
    <property type="match status" value="1"/>
</dbReference>
<evidence type="ECO:0000256" key="2">
    <source>
        <dbReference type="ARBA" id="ARBA00023002"/>
    </source>
</evidence>